<dbReference type="AlphaFoldDB" id="A0A840RR35"/>
<keyword evidence="2" id="KW-0503">Monooxygenase</keyword>
<dbReference type="InterPro" id="IPR050397">
    <property type="entry name" value="Env_Response_Regulators"/>
</dbReference>
<reference evidence="2 3" key="1">
    <citation type="submission" date="2020-08" db="EMBL/GenBank/DDBJ databases">
        <title>Genomic Encyclopedia of Type Strains, Phase IV (KMG-IV): sequencing the most valuable type-strain genomes for metagenomic binning, comparative biology and taxonomic classification.</title>
        <authorList>
            <person name="Goeker M."/>
        </authorList>
    </citation>
    <scope>NUCLEOTIDE SEQUENCE [LARGE SCALE GENOMIC DNA]</scope>
    <source>
        <strain evidence="2 3">DSM 23240</strain>
    </source>
</reference>
<sequence length="156" mass="17238">MPDFIVQEDALRAARVQIFSQTQFFSDLSNEQLMLVSSASHIEKYAKGHQIYKIGEKATKLYVLIEGMVRFAISFDQREACAGNILRHGEVFGWAALTPASRVRIASASCLTSCSILAIDGDTLLRFMEEDHTLGYRLMSQLNTLITGTLIAFAGG</sequence>
<dbReference type="InterPro" id="IPR018490">
    <property type="entry name" value="cNMP-bd_dom_sf"/>
</dbReference>
<keyword evidence="3" id="KW-1185">Reference proteome</keyword>
<dbReference type="Pfam" id="PF00027">
    <property type="entry name" value="cNMP_binding"/>
    <property type="match status" value="1"/>
</dbReference>
<dbReference type="PROSITE" id="PS50042">
    <property type="entry name" value="CNMP_BINDING_3"/>
    <property type="match status" value="1"/>
</dbReference>
<dbReference type="GO" id="GO:0005829">
    <property type="term" value="C:cytosol"/>
    <property type="evidence" value="ECO:0007669"/>
    <property type="project" value="TreeGrafter"/>
</dbReference>
<accession>A0A840RR35</accession>
<dbReference type="PANTHER" id="PTHR24567:SF26">
    <property type="entry name" value="REGULATORY PROTEIN YEIL"/>
    <property type="match status" value="1"/>
</dbReference>
<dbReference type="RefSeq" id="WP_168053418.1">
    <property type="nucleotide sequence ID" value="NZ_JAAOZT010000002.1"/>
</dbReference>
<dbReference type="CDD" id="cd00038">
    <property type="entry name" value="CAP_ED"/>
    <property type="match status" value="1"/>
</dbReference>
<gene>
    <name evidence="2" type="ORF">HNR39_000871</name>
</gene>
<evidence type="ECO:0000313" key="2">
    <source>
        <dbReference type="EMBL" id="MBB5199061.1"/>
    </source>
</evidence>
<evidence type="ECO:0000259" key="1">
    <source>
        <dbReference type="PROSITE" id="PS50042"/>
    </source>
</evidence>
<dbReference type="PANTHER" id="PTHR24567">
    <property type="entry name" value="CRP FAMILY TRANSCRIPTIONAL REGULATORY PROTEIN"/>
    <property type="match status" value="1"/>
</dbReference>
<dbReference type="GO" id="GO:0003700">
    <property type="term" value="F:DNA-binding transcription factor activity"/>
    <property type="evidence" value="ECO:0007669"/>
    <property type="project" value="TreeGrafter"/>
</dbReference>
<comment type="caution">
    <text evidence="2">The sequence shown here is derived from an EMBL/GenBank/DDBJ whole genome shotgun (WGS) entry which is preliminary data.</text>
</comment>
<keyword evidence="2" id="KW-0560">Oxidoreductase</keyword>
<dbReference type="Proteomes" id="UP000571084">
    <property type="component" value="Unassembled WGS sequence"/>
</dbReference>
<dbReference type="InterPro" id="IPR000595">
    <property type="entry name" value="cNMP-bd_dom"/>
</dbReference>
<evidence type="ECO:0000313" key="3">
    <source>
        <dbReference type="Proteomes" id="UP000571084"/>
    </source>
</evidence>
<dbReference type="SMART" id="SM00100">
    <property type="entry name" value="cNMP"/>
    <property type="match status" value="1"/>
</dbReference>
<feature type="domain" description="Cyclic nucleotide-binding" evidence="1">
    <location>
        <begin position="24"/>
        <end position="145"/>
    </location>
</feature>
<protein>
    <submittedName>
        <fullName evidence="2">Toluene monooxygenase system ferredoxin subunit</fullName>
    </submittedName>
</protein>
<organism evidence="2 3">
    <name type="scientific">Glaciimonas immobilis</name>
    <dbReference type="NCBI Taxonomy" id="728004"/>
    <lineage>
        <taxon>Bacteria</taxon>
        <taxon>Pseudomonadati</taxon>
        <taxon>Pseudomonadota</taxon>
        <taxon>Betaproteobacteria</taxon>
        <taxon>Burkholderiales</taxon>
        <taxon>Oxalobacteraceae</taxon>
        <taxon>Glaciimonas</taxon>
    </lineage>
</organism>
<dbReference type="InterPro" id="IPR014710">
    <property type="entry name" value="RmlC-like_jellyroll"/>
</dbReference>
<dbReference type="Gene3D" id="2.60.120.10">
    <property type="entry name" value="Jelly Rolls"/>
    <property type="match status" value="1"/>
</dbReference>
<dbReference type="SUPFAM" id="SSF51206">
    <property type="entry name" value="cAMP-binding domain-like"/>
    <property type="match status" value="1"/>
</dbReference>
<proteinExistence type="predicted"/>
<name>A0A840RR35_9BURK</name>
<dbReference type="EMBL" id="JACHHQ010000001">
    <property type="protein sequence ID" value="MBB5199061.1"/>
    <property type="molecule type" value="Genomic_DNA"/>
</dbReference>
<dbReference type="GO" id="GO:0004497">
    <property type="term" value="F:monooxygenase activity"/>
    <property type="evidence" value="ECO:0007669"/>
    <property type="project" value="UniProtKB-KW"/>
</dbReference>